<evidence type="ECO:0000256" key="1">
    <source>
        <dbReference type="SAM" id="MobiDB-lite"/>
    </source>
</evidence>
<keyword evidence="3" id="KW-1185">Reference proteome</keyword>
<reference evidence="2 3" key="1">
    <citation type="submission" date="2006-09" db="EMBL/GenBank/DDBJ databases">
        <title>Sequence and annotation of the 288-kb ATCV-1 virus that infects an endosymbiotic Chlorella strain of the heliozoon Acanthocystis turfacea.</title>
        <authorList>
            <person name="Fitzgerald L.A."/>
            <person name="Graves M.V."/>
            <person name="Li X."/>
            <person name="Pfitzner A.J.P."/>
            <person name="Hartigan J."/>
            <person name="Van Etten J.L."/>
        </authorList>
    </citation>
    <scope>NUCLEOTIDE SEQUENCE [LARGE SCALE GENOMIC DNA]</scope>
    <source>
        <strain evidence="2 3">ATCV-1</strain>
    </source>
</reference>
<gene>
    <name evidence="2" type="primary">z044R</name>
    <name evidence="2" type="ORF">ATCV1_z044R</name>
</gene>
<feature type="region of interest" description="Disordered" evidence="1">
    <location>
        <begin position="59"/>
        <end position="88"/>
    </location>
</feature>
<dbReference type="Proteomes" id="UP000202420">
    <property type="component" value="Segment"/>
</dbReference>
<sequence>MRVRGERDYVPGGNKPEKDSSCQHTSGAEGGSKEAPGPRFKKYTDECREKTILEHACPRAQRVSARKQGTDEAQFDESPHAGILLQRR</sequence>
<feature type="region of interest" description="Disordered" evidence="1">
    <location>
        <begin position="1"/>
        <end position="40"/>
    </location>
</feature>
<dbReference type="KEGG" id="vg:5470466"/>
<proteinExistence type="predicted"/>
<name>A7K804_9PHYC</name>
<dbReference type="EMBL" id="EF101928">
    <property type="protein sequence ID" value="ABT16178.1"/>
    <property type="molecule type" value="Genomic_DNA"/>
</dbReference>
<evidence type="ECO:0000313" key="2">
    <source>
        <dbReference type="EMBL" id="ABT16178.1"/>
    </source>
</evidence>
<accession>A7K804</accession>
<dbReference type="GeneID" id="5470466"/>
<evidence type="ECO:0000313" key="3">
    <source>
        <dbReference type="Proteomes" id="UP000202420"/>
    </source>
</evidence>
<dbReference type="RefSeq" id="YP_001426525.1">
    <property type="nucleotide sequence ID" value="NC_008724.1"/>
</dbReference>
<protein>
    <submittedName>
        <fullName evidence="2">Uncharacterized protein z044R</fullName>
    </submittedName>
</protein>
<feature type="compositionally biased region" description="Basic and acidic residues" evidence="1">
    <location>
        <begin position="1"/>
        <end position="21"/>
    </location>
</feature>
<organism evidence="2 3">
    <name type="scientific">Chlorovirus heliozoae</name>
    <dbReference type="NCBI Taxonomy" id="322019"/>
    <lineage>
        <taxon>Viruses</taxon>
        <taxon>Varidnaviria</taxon>
        <taxon>Bamfordvirae</taxon>
        <taxon>Nucleocytoviricota</taxon>
        <taxon>Megaviricetes</taxon>
        <taxon>Algavirales</taxon>
        <taxon>Phycodnaviridae</taxon>
        <taxon>Chlorovirus</taxon>
    </lineage>
</organism>